<accession>A0AA86N473</accession>
<organism evidence="1">
    <name type="scientific">Hexamita inflata</name>
    <dbReference type="NCBI Taxonomy" id="28002"/>
    <lineage>
        <taxon>Eukaryota</taxon>
        <taxon>Metamonada</taxon>
        <taxon>Diplomonadida</taxon>
        <taxon>Hexamitidae</taxon>
        <taxon>Hexamitinae</taxon>
        <taxon>Hexamita</taxon>
    </lineage>
</organism>
<evidence type="ECO:0000313" key="2">
    <source>
        <dbReference type="EMBL" id="CAL6078436.1"/>
    </source>
</evidence>
<dbReference type="EMBL" id="CAXDID020000334">
    <property type="protein sequence ID" value="CAL6078436.1"/>
    <property type="molecule type" value="Genomic_DNA"/>
</dbReference>
<dbReference type="Gene3D" id="3.15.10.10">
    <property type="entry name" value="Bactericidal permeability-increasing protein, domain 1"/>
    <property type="match status" value="1"/>
</dbReference>
<protein>
    <submittedName>
        <fullName evidence="1">Uncharacterized protein</fullName>
    </submittedName>
</protein>
<evidence type="ECO:0000313" key="3">
    <source>
        <dbReference type="Proteomes" id="UP001642409"/>
    </source>
</evidence>
<dbReference type="AlphaFoldDB" id="A0AA86N473"/>
<dbReference type="EMBL" id="CATOUU010000002">
    <property type="protein sequence ID" value="CAI9912456.1"/>
    <property type="molecule type" value="Genomic_DNA"/>
</dbReference>
<gene>
    <name evidence="1" type="ORF">HINF_LOCUS101</name>
    <name evidence="2" type="ORF">HINF_LOCUS58902</name>
</gene>
<reference evidence="2 3" key="2">
    <citation type="submission" date="2024-07" db="EMBL/GenBank/DDBJ databases">
        <authorList>
            <person name="Akdeniz Z."/>
        </authorList>
    </citation>
    <scope>NUCLEOTIDE SEQUENCE [LARGE SCALE GENOMIC DNA]</scope>
</reference>
<sequence length="237" mass="27196">MYVQNIYMCSTSMFPRVLYSNDSAYQLVLTQSGANTYLTKYLSSGLFNGLKFPDQHFDVNLGVSSVQFLFENMIVSYFNVSQTVSFLNGDNITQVSFMGCEFVLDLDWKMQQNSYPYQSDSGSGKILIQNASFSMIATTRCDYVECYDTLVSKIINAKIKLDEFKIILSGSSSWFYQSVINFVQDSFKIKCFQQLRSILKIRPLLLLTNFLNSTIRLHITYKNTTMWLKTNLLQMAG</sequence>
<keyword evidence="3" id="KW-1185">Reference proteome</keyword>
<evidence type="ECO:0000313" key="1">
    <source>
        <dbReference type="EMBL" id="CAI9912456.1"/>
    </source>
</evidence>
<proteinExistence type="predicted"/>
<reference evidence="1" key="1">
    <citation type="submission" date="2023-06" db="EMBL/GenBank/DDBJ databases">
        <authorList>
            <person name="Kurt Z."/>
        </authorList>
    </citation>
    <scope>NUCLEOTIDE SEQUENCE</scope>
</reference>
<comment type="caution">
    <text evidence="1">The sequence shown here is derived from an EMBL/GenBank/DDBJ whole genome shotgun (WGS) entry which is preliminary data.</text>
</comment>
<name>A0AA86N473_9EUKA</name>
<dbReference type="Proteomes" id="UP001642409">
    <property type="component" value="Unassembled WGS sequence"/>
</dbReference>